<dbReference type="AlphaFoldDB" id="A0A0H1RD60"/>
<organism evidence="2 3">
    <name type="scientific">Microvirga vignae</name>
    <dbReference type="NCBI Taxonomy" id="1225564"/>
    <lineage>
        <taxon>Bacteria</taxon>
        <taxon>Pseudomonadati</taxon>
        <taxon>Pseudomonadota</taxon>
        <taxon>Alphaproteobacteria</taxon>
        <taxon>Hyphomicrobiales</taxon>
        <taxon>Methylobacteriaceae</taxon>
        <taxon>Microvirga</taxon>
    </lineage>
</organism>
<keyword evidence="3" id="KW-1185">Reference proteome</keyword>
<accession>A0A0H1RD60</accession>
<proteinExistence type="predicted"/>
<evidence type="ECO:0000256" key="1">
    <source>
        <dbReference type="SAM" id="MobiDB-lite"/>
    </source>
</evidence>
<evidence type="ECO:0000313" key="3">
    <source>
        <dbReference type="Proteomes" id="UP000035489"/>
    </source>
</evidence>
<dbReference type="STRING" id="1225564.AA309_25335"/>
<evidence type="ECO:0000313" key="2">
    <source>
        <dbReference type="EMBL" id="KLK90532.1"/>
    </source>
</evidence>
<dbReference type="EMBL" id="LCYG01000081">
    <property type="protein sequence ID" value="KLK90532.1"/>
    <property type="molecule type" value="Genomic_DNA"/>
</dbReference>
<gene>
    <name evidence="2" type="ORF">AA309_25335</name>
</gene>
<reference evidence="2 3" key="1">
    <citation type="submission" date="2015-05" db="EMBL/GenBank/DDBJ databases">
        <title>Draft genome sequence of Microvirga vignae strain BR3299, a novel nitrogen fixing bacteria isolated from Brazil semi-aired region.</title>
        <authorList>
            <person name="Zilli J.E."/>
            <person name="Passos S.R."/>
            <person name="Leite J."/>
            <person name="Baldani J.I."/>
            <person name="Xavier G.R."/>
            <person name="Rumjaneck N.G."/>
            <person name="Simoes-Araujo J.L."/>
        </authorList>
    </citation>
    <scope>NUCLEOTIDE SEQUENCE [LARGE SCALE GENOMIC DNA]</scope>
    <source>
        <strain evidence="2 3">BR3299</strain>
    </source>
</reference>
<name>A0A0H1RD60_9HYPH</name>
<feature type="region of interest" description="Disordered" evidence="1">
    <location>
        <begin position="85"/>
        <end position="113"/>
    </location>
</feature>
<comment type="caution">
    <text evidence="2">The sequence shown here is derived from an EMBL/GenBank/DDBJ whole genome shotgun (WGS) entry which is preliminary data.</text>
</comment>
<dbReference type="Proteomes" id="UP000035489">
    <property type="component" value="Unassembled WGS sequence"/>
</dbReference>
<sequence length="157" mass="17905">MDTNPLVRTDDIALNRAARTINPLRECRENCASHVDISRHDCHIDLSWRDWGGRWDGGSVWIAQHWVNDCSVRIAKDLIGLSQSRFGQHGPKSEKTKQQPAVDHGFSPARELPKKTDEQGCQFIRDRLRPVPRRRQTVGRSSGVGDNVITSQIEWRS</sequence>
<protein>
    <submittedName>
        <fullName evidence="2">Uncharacterized protein</fullName>
    </submittedName>
</protein>